<dbReference type="InterPro" id="IPR003593">
    <property type="entry name" value="AAA+_ATPase"/>
</dbReference>
<dbReference type="CDD" id="cd00009">
    <property type="entry name" value="AAA"/>
    <property type="match status" value="1"/>
</dbReference>
<keyword evidence="2" id="KW-0067">ATP-binding</keyword>
<keyword evidence="1" id="KW-0547">Nucleotide-binding</keyword>
<evidence type="ECO:0000313" key="5">
    <source>
        <dbReference type="EMBL" id="HIV08874.1"/>
    </source>
</evidence>
<dbReference type="SUPFAM" id="SSF49879">
    <property type="entry name" value="SMAD/FHA domain"/>
    <property type="match status" value="1"/>
</dbReference>
<dbReference type="InterPro" id="IPR002078">
    <property type="entry name" value="Sigma_54_int"/>
</dbReference>
<dbReference type="Pfam" id="PF00498">
    <property type="entry name" value="FHA"/>
    <property type="match status" value="1"/>
</dbReference>
<dbReference type="InterPro" id="IPR008984">
    <property type="entry name" value="SMAD_FHA_dom_sf"/>
</dbReference>
<comment type="caution">
    <text evidence="5">The sequence shown here is derived from an EMBL/GenBank/DDBJ whole genome shotgun (WGS) entry which is preliminary data.</text>
</comment>
<evidence type="ECO:0000259" key="4">
    <source>
        <dbReference type="PROSITE" id="PS50045"/>
    </source>
</evidence>
<dbReference type="InterPro" id="IPR058031">
    <property type="entry name" value="AAA_lid_NorR"/>
</dbReference>
<dbReference type="GO" id="GO:0005524">
    <property type="term" value="F:ATP binding"/>
    <property type="evidence" value="ECO:0007669"/>
    <property type="project" value="UniProtKB-KW"/>
</dbReference>
<dbReference type="InterPro" id="IPR025662">
    <property type="entry name" value="Sigma_54_int_dom_ATP-bd_1"/>
</dbReference>
<evidence type="ECO:0000313" key="6">
    <source>
        <dbReference type="Proteomes" id="UP000886845"/>
    </source>
</evidence>
<dbReference type="SUPFAM" id="SSF46689">
    <property type="entry name" value="Homeodomain-like"/>
    <property type="match status" value="1"/>
</dbReference>
<dbReference type="InterPro" id="IPR009057">
    <property type="entry name" value="Homeodomain-like_sf"/>
</dbReference>
<dbReference type="AlphaFoldDB" id="A0A9D1NMS4"/>
<organism evidence="5 6">
    <name type="scientific">Candidatus Spyradenecus faecavium</name>
    <dbReference type="NCBI Taxonomy" id="2840947"/>
    <lineage>
        <taxon>Bacteria</taxon>
        <taxon>Pseudomonadati</taxon>
        <taxon>Lentisphaerota</taxon>
        <taxon>Lentisphaeria</taxon>
        <taxon>Lentisphaerales</taxon>
        <taxon>Lentisphaeraceae</taxon>
        <taxon>Lentisphaeraceae incertae sedis</taxon>
        <taxon>Candidatus Spyradenecus</taxon>
    </lineage>
</organism>
<sequence length="505" mass="55606">MHKDLFGMGRLGGPFRKFGGLEAWSGSMKERMGWGASRGRGVAEDGVGGVFRGGRMWYHGRRWFLERAHMNKESESRTIVLPTVAPSGGAGQKPRLLVTAGPLEGREYVISKFPYTIGSGLSNDLSIADPTVSRRHCEIVCDERGTLTINDLGSTNGTSIEGVKVSSAKLGPNTEVQLGRTRLVVPSVQDRPELTMSAREQFGHSIGRTPLMRHVFLLAEQAAASDSPVLIFGESGTGKEELAGDIHGESARADKPFIVLDCNGFDSLETAKRELFGDGQAPGALELASGGTLFVDSLARMPADVQPLLLRAVETRKDVRFIAAAKENLGDLARSGAFYQPLYYALAVIVIEMPALRRRRDDIPVLLRSIAERLKVSEALRAWCEQPSTLAFLRRYNWPGNIRELRSLVERLEALGRIPADLGAFLQGQGQFEPEEEAEGQAFQVSADRPFKDMKNALIEEFERKYLSDLLARNAQNISQSARSAGIERAYLQRLIRKYGMRNSD</sequence>
<dbReference type="CDD" id="cd00060">
    <property type="entry name" value="FHA"/>
    <property type="match status" value="1"/>
</dbReference>
<dbReference type="PROSITE" id="PS50045">
    <property type="entry name" value="SIGMA54_INTERACT_4"/>
    <property type="match status" value="1"/>
</dbReference>
<dbReference type="Gene3D" id="2.60.200.20">
    <property type="match status" value="1"/>
</dbReference>
<gene>
    <name evidence="5" type="ORF">IAC79_02000</name>
</gene>
<accession>A0A9D1NMS4</accession>
<evidence type="ECO:0000259" key="3">
    <source>
        <dbReference type="PROSITE" id="PS50006"/>
    </source>
</evidence>
<dbReference type="InterPro" id="IPR027417">
    <property type="entry name" value="P-loop_NTPase"/>
</dbReference>
<dbReference type="PANTHER" id="PTHR32071:SF99">
    <property type="entry name" value="TRANSCRIPTIONAL REGULATORY PROTEIN"/>
    <property type="match status" value="1"/>
</dbReference>
<feature type="domain" description="FHA" evidence="3">
    <location>
        <begin position="115"/>
        <end position="165"/>
    </location>
</feature>
<reference evidence="5" key="1">
    <citation type="submission" date="2020-10" db="EMBL/GenBank/DDBJ databases">
        <authorList>
            <person name="Gilroy R."/>
        </authorList>
    </citation>
    <scope>NUCLEOTIDE SEQUENCE</scope>
    <source>
        <strain evidence="5">35461</strain>
    </source>
</reference>
<dbReference type="PROSITE" id="PS50006">
    <property type="entry name" value="FHA_DOMAIN"/>
    <property type="match status" value="1"/>
</dbReference>
<dbReference type="GO" id="GO:0006355">
    <property type="term" value="P:regulation of DNA-templated transcription"/>
    <property type="evidence" value="ECO:0007669"/>
    <property type="project" value="InterPro"/>
</dbReference>
<dbReference type="Gene3D" id="1.10.8.60">
    <property type="match status" value="1"/>
</dbReference>
<dbReference type="EMBL" id="DVOR01000062">
    <property type="protein sequence ID" value="HIV08874.1"/>
    <property type="molecule type" value="Genomic_DNA"/>
</dbReference>
<dbReference type="Gene3D" id="3.40.50.300">
    <property type="entry name" value="P-loop containing nucleotide triphosphate hydrolases"/>
    <property type="match status" value="1"/>
</dbReference>
<dbReference type="Pfam" id="PF25601">
    <property type="entry name" value="AAA_lid_14"/>
    <property type="match status" value="1"/>
</dbReference>
<protein>
    <submittedName>
        <fullName evidence="5">Sigma 54-interacting transcriptional regulator</fullName>
    </submittedName>
</protein>
<dbReference type="SUPFAM" id="SSF52540">
    <property type="entry name" value="P-loop containing nucleoside triphosphate hydrolases"/>
    <property type="match status" value="1"/>
</dbReference>
<dbReference type="InterPro" id="IPR000253">
    <property type="entry name" value="FHA_dom"/>
</dbReference>
<dbReference type="Gene3D" id="1.10.10.60">
    <property type="entry name" value="Homeodomain-like"/>
    <property type="match status" value="1"/>
</dbReference>
<dbReference type="SMART" id="SM00382">
    <property type="entry name" value="AAA"/>
    <property type="match status" value="1"/>
</dbReference>
<reference evidence="5" key="2">
    <citation type="journal article" date="2021" name="PeerJ">
        <title>Extensive microbial diversity within the chicken gut microbiome revealed by metagenomics and culture.</title>
        <authorList>
            <person name="Gilroy R."/>
            <person name="Ravi A."/>
            <person name="Getino M."/>
            <person name="Pursley I."/>
            <person name="Horton D.L."/>
            <person name="Alikhan N.F."/>
            <person name="Baker D."/>
            <person name="Gharbi K."/>
            <person name="Hall N."/>
            <person name="Watson M."/>
            <person name="Adriaenssens E.M."/>
            <person name="Foster-Nyarko E."/>
            <person name="Jarju S."/>
            <person name="Secka A."/>
            <person name="Antonio M."/>
            <person name="Oren A."/>
            <person name="Chaudhuri R.R."/>
            <person name="La Ragione R."/>
            <person name="Hildebrand F."/>
            <person name="Pallen M.J."/>
        </authorList>
    </citation>
    <scope>NUCLEOTIDE SEQUENCE</scope>
    <source>
        <strain evidence="5">35461</strain>
    </source>
</reference>
<dbReference type="PANTHER" id="PTHR32071">
    <property type="entry name" value="TRANSCRIPTIONAL REGULATORY PROTEIN"/>
    <property type="match status" value="1"/>
</dbReference>
<name>A0A9D1NMS4_9BACT</name>
<dbReference type="Pfam" id="PF00158">
    <property type="entry name" value="Sigma54_activat"/>
    <property type="match status" value="1"/>
</dbReference>
<dbReference type="Proteomes" id="UP000886845">
    <property type="component" value="Unassembled WGS sequence"/>
</dbReference>
<proteinExistence type="predicted"/>
<dbReference type="SMART" id="SM00240">
    <property type="entry name" value="FHA"/>
    <property type="match status" value="1"/>
</dbReference>
<dbReference type="PROSITE" id="PS00675">
    <property type="entry name" value="SIGMA54_INTERACT_1"/>
    <property type="match status" value="1"/>
</dbReference>
<evidence type="ECO:0000256" key="2">
    <source>
        <dbReference type="ARBA" id="ARBA00022840"/>
    </source>
</evidence>
<evidence type="ECO:0000256" key="1">
    <source>
        <dbReference type="ARBA" id="ARBA00022741"/>
    </source>
</evidence>
<feature type="domain" description="Sigma-54 factor interaction" evidence="4">
    <location>
        <begin position="205"/>
        <end position="414"/>
    </location>
</feature>